<dbReference type="InterPro" id="IPR029041">
    <property type="entry name" value="FAD-linked_oxidoreductase-like"/>
</dbReference>
<evidence type="ECO:0000259" key="13">
    <source>
        <dbReference type="Pfam" id="PF21895"/>
    </source>
</evidence>
<organism evidence="14 15">
    <name type="scientific">Thraustotheca clavata</name>
    <dbReference type="NCBI Taxonomy" id="74557"/>
    <lineage>
        <taxon>Eukaryota</taxon>
        <taxon>Sar</taxon>
        <taxon>Stramenopiles</taxon>
        <taxon>Oomycota</taxon>
        <taxon>Saprolegniomycetes</taxon>
        <taxon>Saprolegniales</taxon>
        <taxon>Achlyaceae</taxon>
        <taxon>Thraustotheca</taxon>
    </lineage>
</organism>
<evidence type="ECO:0000256" key="3">
    <source>
        <dbReference type="ARBA" id="ARBA00006743"/>
    </source>
</evidence>
<keyword evidence="15" id="KW-1185">Reference proteome</keyword>
<proteinExistence type="inferred from homology"/>
<reference evidence="14 15" key="1">
    <citation type="journal article" date="2014" name="Genome Biol. Evol.">
        <title>The secreted proteins of Achlya hypogyna and Thraustotheca clavata identify the ancestral oomycete secretome and reveal gene acquisitions by horizontal gene transfer.</title>
        <authorList>
            <person name="Misner I."/>
            <person name="Blouin N."/>
            <person name="Leonard G."/>
            <person name="Richards T.A."/>
            <person name="Lane C.E."/>
        </authorList>
    </citation>
    <scope>NUCLEOTIDE SEQUENCE [LARGE SCALE GENOMIC DNA]</scope>
    <source>
        <strain evidence="14 15">ATCC 34112</strain>
    </source>
</reference>
<evidence type="ECO:0000256" key="8">
    <source>
        <dbReference type="ARBA" id="ARBA00023002"/>
    </source>
</evidence>
<dbReference type="Gene3D" id="3.20.20.220">
    <property type="match status" value="1"/>
</dbReference>
<keyword evidence="10" id="KW-0486">Methionine biosynthesis</keyword>
<dbReference type="PANTHER" id="PTHR45754:SF3">
    <property type="entry name" value="METHYLENETETRAHYDROFOLATE REDUCTASE (NADPH)"/>
    <property type="match status" value="1"/>
</dbReference>
<dbReference type="GO" id="GO:0005829">
    <property type="term" value="C:cytosol"/>
    <property type="evidence" value="ECO:0007669"/>
    <property type="project" value="InterPro"/>
</dbReference>
<comment type="cofactor">
    <cofactor evidence="1">
        <name>FAD</name>
        <dbReference type="ChEBI" id="CHEBI:57692"/>
    </cofactor>
</comment>
<comment type="caution">
    <text evidence="14">The sequence shown here is derived from an EMBL/GenBank/DDBJ whole genome shotgun (WGS) entry which is preliminary data.</text>
</comment>
<keyword evidence="6" id="KW-0274">FAD</keyword>
<dbReference type="InterPro" id="IPR004621">
    <property type="entry name" value="Fadh2_euk"/>
</dbReference>
<dbReference type="GO" id="GO:0009086">
    <property type="term" value="P:methionine biosynthetic process"/>
    <property type="evidence" value="ECO:0007669"/>
    <property type="project" value="UniProtKB-KW"/>
</dbReference>
<feature type="domain" description="MTHFR SAM-binding regulatory" evidence="13">
    <location>
        <begin position="298"/>
        <end position="580"/>
    </location>
</feature>
<dbReference type="CDD" id="cd00537">
    <property type="entry name" value="MTHFR"/>
    <property type="match status" value="1"/>
</dbReference>
<dbReference type="NCBIfam" id="TIGR00676">
    <property type="entry name" value="fadh2"/>
    <property type="match status" value="1"/>
</dbReference>
<dbReference type="SUPFAM" id="SSF51730">
    <property type="entry name" value="FAD-linked oxidoreductase"/>
    <property type="match status" value="1"/>
</dbReference>
<keyword evidence="4" id="KW-0028">Amino-acid biosynthesis</keyword>
<dbReference type="EC" id="1.5.1.54" evidence="12"/>
<keyword evidence="9" id="KW-0520">NAD</keyword>
<dbReference type="InterPro" id="IPR003171">
    <property type="entry name" value="Mehydrof_redctse-like"/>
</dbReference>
<dbReference type="NCBIfam" id="TIGR00677">
    <property type="entry name" value="fadh2_euk"/>
    <property type="match status" value="1"/>
</dbReference>
<dbReference type="AlphaFoldDB" id="A0A1W0A9I6"/>
<dbReference type="GO" id="GO:0071949">
    <property type="term" value="F:FAD binding"/>
    <property type="evidence" value="ECO:0007669"/>
    <property type="project" value="TreeGrafter"/>
</dbReference>
<dbReference type="InterPro" id="IPR053806">
    <property type="entry name" value="MTHFR_C"/>
</dbReference>
<evidence type="ECO:0000256" key="10">
    <source>
        <dbReference type="ARBA" id="ARBA00023167"/>
    </source>
</evidence>
<dbReference type="STRING" id="74557.A0A1W0A9I6"/>
<evidence type="ECO:0000256" key="4">
    <source>
        <dbReference type="ARBA" id="ARBA00022605"/>
    </source>
</evidence>
<evidence type="ECO:0000256" key="7">
    <source>
        <dbReference type="ARBA" id="ARBA00022857"/>
    </source>
</evidence>
<dbReference type="UniPathway" id="UPA00193"/>
<name>A0A1W0A9I6_9STRA</name>
<dbReference type="EMBL" id="JNBS01000288">
    <property type="protein sequence ID" value="OQS06962.1"/>
    <property type="molecule type" value="Genomic_DNA"/>
</dbReference>
<dbReference type="GO" id="GO:0106312">
    <property type="term" value="F:methylenetetrahydrofolate reductase (NADH) activity"/>
    <property type="evidence" value="ECO:0007669"/>
    <property type="project" value="UniProtKB-EC"/>
</dbReference>
<dbReference type="Proteomes" id="UP000243217">
    <property type="component" value="Unassembled WGS sequence"/>
</dbReference>
<dbReference type="OrthoDB" id="16284at2759"/>
<dbReference type="Pfam" id="PF02219">
    <property type="entry name" value="MTHFR"/>
    <property type="match status" value="1"/>
</dbReference>
<protein>
    <recommendedName>
        <fullName evidence="12">methylenetetrahydrofolate reductase (NADH)</fullName>
        <ecNumber evidence="12">1.5.1.54</ecNumber>
    </recommendedName>
</protein>
<keyword evidence="7" id="KW-0521">NADP</keyword>
<dbReference type="GO" id="GO:0035999">
    <property type="term" value="P:tetrahydrofolate interconversion"/>
    <property type="evidence" value="ECO:0007669"/>
    <property type="project" value="UniProtKB-UniPathway"/>
</dbReference>
<evidence type="ECO:0000256" key="6">
    <source>
        <dbReference type="ARBA" id="ARBA00022827"/>
    </source>
</evidence>
<comment type="pathway">
    <text evidence="2">One-carbon metabolism; tetrahydrofolate interconversion.</text>
</comment>
<evidence type="ECO:0000256" key="5">
    <source>
        <dbReference type="ARBA" id="ARBA00022630"/>
    </source>
</evidence>
<evidence type="ECO:0000256" key="1">
    <source>
        <dbReference type="ARBA" id="ARBA00001974"/>
    </source>
</evidence>
<sequence>MKVIDKINAKIDKNETFYSFEYFPPKTTAGVTNLYSRIDAMAQMDPLFCDMTWGAGGSTDKLTLEISANVQKFSGLEMVMHLTCTNMSRGSIKNALDAAKDAGIQNILALRGDPPRGMAEFKECEGGFSYAVDLVKFIRKEFGDYFCIAVAGYPEGHPDSKNLEQDLIHLKEKVVAGADLIVSQLFYDTSIFIEFVKRCRAIGITCPILPGIMPIQSYMGFTRMSSMCCKSIPSEIHEALAPIKDNDEAVKDYGVQLGIKMCKELLDAGVPGLHMYTLNLERSTRLILEGLDLISPARRELPWRPSTMLKKRQAESVRPIFWANRPKSYLHRTASWDEFPNGRWGASESPAFGDLSGSHYMLATQSVADRKAMWGESPTSLEDIYETFTRYCVGALKSLPWCDTPLHLETKSIQEMLASLNRAGFLTINSQPRVNAASSDDPMFGWGGPGGRVYQKAYVECFVSPENLKHIIEKAQKMKWIQYHAVDVHGNSYSNCGKGTTAVTWGSFPNKEILQPTIVDTDSFMAWKDEAFSLWMSMWASLYDQASQSFSLIKEIHDTFFLVSIVDNNFVNGNIWEVFEVDASTTATASTP</sequence>
<dbReference type="PANTHER" id="PTHR45754">
    <property type="entry name" value="METHYLENETETRAHYDROFOLATE REDUCTASE"/>
    <property type="match status" value="1"/>
</dbReference>
<comment type="pathway">
    <text evidence="11">Amino-acid biosynthesis; L-methionine biosynthesis via de novo pathway.</text>
</comment>
<keyword evidence="5" id="KW-0285">Flavoprotein</keyword>
<dbReference type="Pfam" id="PF21895">
    <property type="entry name" value="MTHFR_C"/>
    <property type="match status" value="1"/>
</dbReference>
<dbReference type="FunFam" id="3.20.20.220:FF:000002">
    <property type="entry name" value="Methylenetetrahydrofolate reductase"/>
    <property type="match status" value="1"/>
</dbReference>
<evidence type="ECO:0000313" key="15">
    <source>
        <dbReference type="Proteomes" id="UP000243217"/>
    </source>
</evidence>
<evidence type="ECO:0000256" key="2">
    <source>
        <dbReference type="ARBA" id="ARBA00004777"/>
    </source>
</evidence>
<evidence type="ECO:0000256" key="11">
    <source>
        <dbReference type="ARBA" id="ARBA00034478"/>
    </source>
</evidence>
<evidence type="ECO:0000256" key="12">
    <source>
        <dbReference type="ARBA" id="ARBA00034529"/>
    </source>
</evidence>
<keyword evidence="8" id="KW-0560">Oxidoreductase</keyword>
<gene>
    <name evidence="14" type="ORF">THRCLA_01015</name>
</gene>
<evidence type="ECO:0000313" key="14">
    <source>
        <dbReference type="EMBL" id="OQS06962.1"/>
    </source>
</evidence>
<accession>A0A1W0A9I6</accession>
<comment type="similarity">
    <text evidence="3">Belongs to the methylenetetrahydrofolate reductase family.</text>
</comment>
<dbReference type="InterPro" id="IPR004620">
    <property type="entry name" value="MTHF_reductase_bac"/>
</dbReference>
<evidence type="ECO:0000256" key="9">
    <source>
        <dbReference type="ARBA" id="ARBA00023027"/>
    </source>
</evidence>